<evidence type="ECO:0000256" key="4">
    <source>
        <dbReference type="ARBA" id="ARBA00022729"/>
    </source>
</evidence>
<dbReference type="CDD" id="cd23992">
    <property type="entry name" value="PBP_GOBP"/>
    <property type="match status" value="1"/>
</dbReference>
<dbReference type="SMART" id="SM00708">
    <property type="entry name" value="PhBP"/>
    <property type="match status" value="1"/>
</dbReference>
<dbReference type="GO" id="GO:0005615">
    <property type="term" value="C:extracellular space"/>
    <property type="evidence" value="ECO:0007669"/>
    <property type="project" value="TreeGrafter"/>
</dbReference>
<dbReference type="FunFam" id="1.10.238.20:FF:000001">
    <property type="entry name" value="General odorant-binding protein lush"/>
    <property type="match status" value="1"/>
</dbReference>
<reference evidence="6" key="1">
    <citation type="submission" date="2020-06" db="EMBL/GenBank/DDBJ databases">
        <authorList>
            <person name="Sheng S."/>
        </authorList>
    </citation>
    <scope>NUCLEOTIDE SEQUENCE</scope>
    <source>
        <tissue evidence="6">Antenna</tissue>
    </source>
</reference>
<proteinExistence type="evidence at transcript level"/>
<feature type="chain" id="PRO_5028916765" evidence="5">
    <location>
        <begin position="18"/>
        <end position="133"/>
    </location>
</feature>
<dbReference type="InterPro" id="IPR036728">
    <property type="entry name" value="PBP_GOBP_sf"/>
</dbReference>
<dbReference type="PANTHER" id="PTHR11857">
    <property type="entry name" value="ODORANT BINDING PROTEIN-RELATED"/>
    <property type="match status" value="1"/>
</dbReference>
<name>A0A7G8Z911_9HYME</name>
<dbReference type="Pfam" id="PF01395">
    <property type="entry name" value="PBP_GOBP"/>
    <property type="match status" value="1"/>
</dbReference>
<evidence type="ECO:0000256" key="1">
    <source>
        <dbReference type="ARBA" id="ARBA00004613"/>
    </source>
</evidence>
<dbReference type="GO" id="GO:0007608">
    <property type="term" value="P:sensory perception of smell"/>
    <property type="evidence" value="ECO:0007669"/>
    <property type="project" value="TreeGrafter"/>
</dbReference>
<evidence type="ECO:0000256" key="3">
    <source>
        <dbReference type="ARBA" id="ARBA00022525"/>
    </source>
</evidence>
<dbReference type="Gene3D" id="1.10.238.20">
    <property type="entry name" value="Pheromone/general odorant binding protein domain"/>
    <property type="match status" value="1"/>
</dbReference>
<dbReference type="SUPFAM" id="SSF47565">
    <property type="entry name" value="Insect pheromone/odorant-binding proteins"/>
    <property type="match status" value="1"/>
</dbReference>
<protein>
    <submittedName>
        <fullName evidence="6">Odorant-binding protein 10</fullName>
    </submittedName>
</protein>
<evidence type="ECO:0000256" key="2">
    <source>
        <dbReference type="ARBA" id="ARBA00008098"/>
    </source>
</evidence>
<dbReference type="AlphaFoldDB" id="A0A7G8Z911"/>
<sequence length="133" mass="14861">MKTLVVILVVCIVGVFGGLSDEQKEKLRIHRKTCETETGVEKTLVDNAHRGNWAESDPKLRCFAACMLKRMAMMDDSGNFNEAETRKKISSDIPADKVDEVINKCKDMKGADSCETGLKLMKCYNDQRAVIMA</sequence>
<comment type="subcellular location">
    <subcellularLocation>
        <location evidence="1">Secreted</location>
    </subcellularLocation>
</comment>
<keyword evidence="3" id="KW-0964">Secreted</keyword>
<dbReference type="EMBL" id="MT670932">
    <property type="protein sequence ID" value="QNL14936.1"/>
    <property type="molecule type" value="mRNA"/>
</dbReference>
<keyword evidence="4 5" id="KW-0732">Signal</keyword>
<dbReference type="PANTHER" id="PTHR11857:SF43">
    <property type="entry name" value="GEO07291P1-RELATED"/>
    <property type="match status" value="1"/>
</dbReference>
<evidence type="ECO:0000256" key="5">
    <source>
        <dbReference type="SAM" id="SignalP"/>
    </source>
</evidence>
<accession>A0A7G8Z911</accession>
<dbReference type="GO" id="GO:0005549">
    <property type="term" value="F:odorant binding"/>
    <property type="evidence" value="ECO:0007669"/>
    <property type="project" value="InterPro"/>
</dbReference>
<organism evidence="6">
    <name type="scientific">Aulacocentrum confusum</name>
    <dbReference type="NCBI Taxonomy" id="2767324"/>
    <lineage>
        <taxon>Eukaryota</taxon>
        <taxon>Metazoa</taxon>
        <taxon>Ecdysozoa</taxon>
        <taxon>Arthropoda</taxon>
        <taxon>Hexapoda</taxon>
        <taxon>Insecta</taxon>
        <taxon>Pterygota</taxon>
        <taxon>Neoptera</taxon>
        <taxon>Endopterygota</taxon>
        <taxon>Hymenoptera</taxon>
        <taxon>Apocrita</taxon>
        <taxon>Ichneumonoidea</taxon>
        <taxon>Braconidae</taxon>
        <taxon>Macrocentrinae</taxon>
        <taxon>Aulacocentrum</taxon>
    </lineage>
</organism>
<feature type="signal peptide" evidence="5">
    <location>
        <begin position="1"/>
        <end position="17"/>
    </location>
</feature>
<gene>
    <name evidence="6" type="primary">OBP10</name>
</gene>
<dbReference type="InterPro" id="IPR006170">
    <property type="entry name" value="PBP/GOBP"/>
</dbReference>
<evidence type="ECO:0000313" key="6">
    <source>
        <dbReference type="EMBL" id="QNL14936.1"/>
    </source>
</evidence>
<comment type="similarity">
    <text evidence="2">Belongs to the PBP/GOBP family.</text>
</comment>